<protein>
    <submittedName>
        <fullName evidence="1">DNA-binding protein</fullName>
    </submittedName>
</protein>
<keyword evidence="1" id="KW-0238">DNA-binding</keyword>
<gene>
    <name evidence="1" type="ORF">EXE63_13320</name>
</gene>
<accession>A0A6H0S3D6</accession>
<proteinExistence type="predicted"/>
<dbReference type="EMBL" id="CP038799">
    <property type="protein sequence ID" value="QIV81754.1"/>
    <property type="molecule type" value="Genomic_DNA"/>
</dbReference>
<reference evidence="1 2" key="1">
    <citation type="submission" date="2019-04" db="EMBL/GenBank/DDBJ databases">
        <title>Draft, Whole-Genome Sequence of the Anthracene-degrading Mycobacterium frederiksbergense LB501T, Isolated from a Polycyclic Aromatic Hydrocarbon (PAH)-Contaminated Soil.</title>
        <authorList>
            <person name="Augelletti F."/>
        </authorList>
    </citation>
    <scope>NUCLEOTIDE SEQUENCE [LARGE SCALE GENOMIC DNA]</scope>
    <source>
        <strain evidence="1 2">LB 501T</strain>
    </source>
</reference>
<dbReference type="Proteomes" id="UP000501849">
    <property type="component" value="Chromosome"/>
</dbReference>
<keyword evidence="2" id="KW-1185">Reference proteome</keyword>
<evidence type="ECO:0000313" key="2">
    <source>
        <dbReference type="Proteomes" id="UP000501849"/>
    </source>
</evidence>
<dbReference type="AlphaFoldDB" id="A0A6H0S3D6"/>
<dbReference type="GO" id="GO:0003677">
    <property type="term" value="F:DNA binding"/>
    <property type="evidence" value="ECO:0007669"/>
    <property type="project" value="UniProtKB-KW"/>
</dbReference>
<name>A0A6H0S3D6_9MYCO</name>
<sequence>MIVDYELDQLLHEHFGIETSDFIAALKALPVLRPWAAALTETEAHLLDDSDFTEGCAVLLVTAVTRTAGRLAQLVAASFTTDEVARGLGASTTQVHRKRRTGELWAVPRGRTWGFPALQFDVDMNGVPRRQVHGLSRVFATLPRDLHPVAVAEFLHTPQLSLFTDHAVTAVEWLRGGGPVEHVIAAAAGYDWHSA</sequence>
<dbReference type="KEGG" id="mfre:EXE63_13320"/>
<organism evidence="1 2">
    <name type="scientific">Mycolicibacterium frederiksbergense</name>
    <dbReference type="NCBI Taxonomy" id="117567"/>
    <lineage>
        <taxon>Bacteria</taxon>
        <taxon>Bacillati</taxon>
        <taxon>Actinomycetota</taxon>
        <taxon>Actinomycetes</taxon>
        <taxon>Mycobacteriales</taxon>
        <taxon>Mycobacteriaceae</taxon>
        <taxon>Mycolicibacterium</taxon>
    </lineage>
</organism>
<evidence type="ECO:0000313" key="1">
    <source>
        <dbReference type="EMBL" id="QIV81754.1"/>
    </source>
</evidence>